<dbReference type="GO" id="GO:0000428">
    <property type="term" value="C:DNA-directed RNA polymerase complex"/>
    <property type="evidence" value="ECO:0007669"/>
    <property type="project" value="UniProtKB-KW"/>
</dbReference>
<evidence type="ECO:0000313" key="3">
    <source>
        <dbReference type="Proteomes" id="UP000541810"/>
    </source>
</evidence>
<comment type="caution">
    <text evidence="2">The sequence shown here is derived from an EMBL/GenBank/DDBJ whole genome shotgun (WGS) entry which is preliminary data.</text>
</comment>
<evidence type="ECO:0000256" key="1">
    <source>
        <dbReference type="SAM" id="MobiDB-lite"/>
    </source>
</evidence>
<reference evidence="2 3" key="1">
    <citation type="submission" date="2020-08" db="EMBL/GenBank/DDBJ databases">
        <title>Genomic Encyclopedia of Type Strains, Phase IV (KMG-IV): sequencing the most valuable type-strain genomes for metagenomic binning, comparative biology and taxonomic classification.</title>
        <authorList>
            <person name="Goeker M."/>
        </authorList>
    </citation>
    <scope>NUCLEOTIDE SEQUENCE [LARGE SCALE GENOMIC DNA]</scope>
    <source>
        <strain evidence="2 3">DSM 103725</strain>
    </source>
</reference>
<evidence type="ECO:0000313" key="2">
    <source>
        <dbReference type="EMBL" id="MBB6428521.1"/>
    </source>
</evidence>
<dbReference type="EMBL" id="JACHGY010000001">
    <property type="protein sequence ID" value="MBB6428521.1"/>
    <property type="molecule type" value="Genomic_DNA"/>
</dbReference>
<name>A0A7X0LJE4_9BACT</name>
<gene>
    <name evidence="2" type="ORF">HNQ40_000327</name>
</gene>
<dbReference type="Proteomes" id="UP000541810">
    <property type="component" value="Unassembled WGS sequence"/>
</dbReference>
<keyword evidence="2" id="KW-0240">DNA-directed RNA polymerase</keyword>
<feature type="region of interest" description="Disordered" evidence="1">
    <location>
        <begin position="41"/>
        <end position="60"/>
    </location>
</feature>
<sequence>MSPSAVRLLCPNLKCRTILSVPESARGKTVRCRNCGMRIQVPEPKPVAPTPEEADATQSK</sequence>
<protein>
    <submittedName>
        <fullName evidence="2">DNA-directed RNA polymerase subunit RPC12/RpoP</fullName>
    </submittedName>
</protein>
<accession>A0A7X0LJE4</accession>
<keyword evidence="3" id="KW-1185">Reference proteome</keyword>
<organism evidence="2 3">
    <name type="scientific">Algisphaera agarilytica</name>
    <dbReference type="NCBI Taxonomy" id="1385975"/>
    <lineage>
        <taxon>Bacteria</taxon>
        <taxon>Pseudomonadati</taxon>
        <taxon>Planctomycetota</taxon>
        <taxon>Phycisphaerae</taxon>
        <taxon>Phycisphaerales</taxon>
        <taxon>Phycisphaeraceae</taxon>
        <taxon>Algisphaera</taxon>
    </lineage>
</organism>
<dbReference type="AlphaFoldDB" id="A0A7X0LJE4"/>
<proteinExistence type="predicted"/>
<keyword evidence="2" id="KW-0804">Transcription</keyword>
<dbReference type="Gene3D" id="2.20.28.160">
    <property type="match status" value="1"/>
</dbReference>